<keyword evidence="3" id="KW-1185">Reference proteome</keyword>
<feature type="region of interest" description="Disordered" evidence="1">
    <location>
        <begin position="70"/>
        <end position="161"/>
    </location>
</feature>
<evidence type="ECO:0000313" key="3">
    <source>
        <dbReference type="Proteomes" id="UP000001396"/>
    </source>
</evidence>
<evidence type="ECO:0000313" key="2">
    <source>
        <dbReference type="EMBL" id="EFA77025.1"/>
    </source>
</evidence>
<dbReference type="RefSeq" id="XP_020429155.1">
    <property type="nucleotide sequence ID" value="XM_020580568.1"/>
</dbReference>
<accession>D3BP15</accession>
<feature type="compositionally biased region" description="Low complexity" evidence="1">
    <location>
        <begin position="94"/>
        <end position="160"/>
    </location>
</feature>
<organism evidence="2 3">
    <name type="scientific">Heterostelium pallidum (strain ATCC 26659 / Pp 5 / PN500)</name>
    <name type="common">Cellular slime mold</name>
    <name type="synonym">Polysphondylium pallidum</name>
    <dbReference type="NCBI Taxonomy" id="670386"/>
    <lineage>
        <taxon>Eukaryota</taxon>
        <taxon>Amoebozoa</taxon>
        <taxon>Evosea</taxon>
        <taxon>Eumycetozoa</taxon>
        <taxon>Dictyostelia</taxon>
        <taxon>Acytosteliales</taxon>
        <taxon>Acytosteliaceae</taxon>
        <taxon>Heterostelium</taxon>
    </lineage>
</organism>
<sequence>MYTSKGSFQFQAPAPDQMALTQERLRNAQWRQPLGNTKYWNNNSIQQWIDKSYEESEVYIKKQKEDEIEELKKNQEKSSSSSNQENDGGGGDPTTSTTTTTTPVAAAATTNANDITTTTTTTTNNNNNNTDDMNIDITKLNTNNNNNNNNNNENNNNETTDLTQADKDKVNFNLMRQKYRSFKKPGGEEFSTNLHQVHIER</sequence>
<protein>
    <submittedName>
        <fullName evidence="2">Uncharacterized protein</fullName>
    </submittedName>
</protein>
<dbReference type="InParanoid" id="D3BP15"/>
<gene>
    <name evidence="2" type="ORF">PPL_09777</name>
</gene>
<reference evidence="2 3" key="1">
    <citation type="journal article" date="2011" name="Genome Res.">
        <title>Phylogeny-wide analysis of social amoeba genomes highlights ancient origins for complex intercellular communication.</title>
        <authorList>
            <person name="Heidel A.J."/>
            <person name="Lawal H.M."/>
            <person name="Felder M."/>
            <person name="Schilde C."/>
            <person name="Helps N.R."/>
            <person name="Tunggal B."/>
            <person name="Rivero F."/>
            <person name="John U."/>
            <person name="Schleicher M."/>
            <person name="Eichinger L."/>
            <person name="Platzer M."/>
            <person name="Noegel A.A."/>
            <person name="Schaap P."/>
            <person name="Gloeckner G."/>
        </authorList>
    </citation>
    <scope>NUCLEOTIDE SEQUENCE [LARGE SCALE GENOMIC DNA]</scope>
    <source>
        <strain evidence="3">ATCC 26659 / Pp 5 / PN500</strain>
    </source>
</reference>
<dbReference type="AlphaFoldDB" id="D3BP15"/>
<name>D3BP15_HETP5</name>
<proteinExistence type="predicted"/>
<dbReference type="Proteomes" id="UP000001396">
    <property type="component" value="Unassembled WGS sequence"/>
</dbReference>
<feature type="compositionally biased region" description="Low complexity" evidence="1">
    <location>
        <begin position="77"/>
        <end position="86"/>
    </location>
</feature>
<dbReference type="EMBL" id="ADBJ01000044">
    <property type="protein sequence ID" value="EFA77025.1"/>
    <property type="molecule type" value="Genomic_DNA"/>
</dbReference>
<comment type="caution">
    <text evidence="2">The sequence shown here is derived from an EMBL/GenBank/DDBJ whole genome shotgun (WGS) entry which is preliminary data.</text>
</comment>
<dbReference type="GeneID" id="31365250"/>
<evidence type="ECO:0000256" key="1">
    <source>
        <dbReference type="SAM" id="MobiDB-lite"/>
    </source>
</evidence>